<feature type="domain" description="G-protein coupled receptors family 1 profile" evidence="9">
    <location>
        <begin position="22"/>
        <end position="272"/>
    </location>
</feature>
<dbReference type="InterPro" id="IPR050125">
    <property type="entry name" value="GPCR_opsins"/>
</dbReference>
<keyword evidence="3 8" id="KW-1133">Transmembrane helix</keyword>
<evidence type="ECO:0000256" key="5">
    <source>
        <dbReference type="ARBA" id="ARBA00023136"/>
    </source>
</evidence>
<feature type="transmembrane region" description="Helical" evidence="8">
    <location>
        <begin position="253"/>
        <end position="276"/>
    </location>
</feature>
<evidence type="ECO:0000259" key="9">
    <source>
        <dbReference type="PROSITE" id="PS50262"/>
    </source>
</evidence>
<reference evidence="11 12" key="1">
    <citation type="submission" date="2025-05" db="UniProtKB">
        <authorList>
            <consortium name="RefSeq"/>
        </authorList>
    </citation>
    <scope>IDENTIFICATION</scope>
</reference>
<feature type="transmembrane region" description="Helical" evidence="8">
    <location>
        <begin position="6"/>
        <end position="30"/>
    </location>
</feature>
<keyword evidence="2 8" id="KW-0812">Transmembrane</keyword>
<dbReference type="Pfam" id="PF00001">
    <property type="entry name" value="7tm_1"/>
    <property type="match status" value="1"/>
</dbReference>
<feature type="transmembrane region" description="Helical" evidence="8">
    <location>
        <begin position="221"/>
        <end position="247"/>
    </location>
</feature>
<feature type="transmembrane region" description="Helical" evidence="8">
    <location>
        <begin position="167"/>
        <end position="192"/>
    </location>
</feature>
<sequence length="311" mass="35800">MNVEKIVSRVYLSAVLVTSLALNITVFYIYLLKVKKKELTHFFIVSISITNLLESTVGIIPQLVISNETLLERTPLCISSSFAVLGFAITNITHLAVLSFIRTVAVKYPMLYLKYHKIIRFKVTLILACYAYGFVWATLPLIGWSKYDLDLDKKRCSLDWKLTKSNSFSYILAIYICCNILPGIVIALTLYFSTKTIYRRQSCKLRQNFKKSILEREYLKICYLSAIAYFFFWTTYAIIGALTLLQVQISPSLATFTALITKLSTISNVVVNCFVLKSFRNHFINLKFIRIIKKYLEVLKVKKHSKLDHTV</sequence>
<evidence type="ECO:0000256" key="6">
    <source>
        <dbReference type="ARBA" id="ARBA00023170"/>
    </source>
</evidence>
<feature type="transmembrane region" description="Helical" evidence="8">
    <location>
        <begin position="84"/>
        <end position="105"/>
    </location>
</feature>
<feature type="transmembrane region" description="Helical" evidence="8">
    <location>
        <begin position="42"/>
        <end position="64"/>
    </location>
</feature>
<evidence type="ECO:0000313" key="11">
    <source>
        <dbReference type="RefSeq" id="XP_065671572.1"/>
    </source>
</evidence>
<evidence type="ECO:0000256" key="7">
    <source>
        <dbReference type="ARBA" id="ARBA00023224"/>
    </source>
</evidence>
<keyword evidence="10" id="KW-1185">Reference proteome</keyword>
<dbReference type="RefSeq" id="XP_065671572.1">
    <property type="nucleotide sequence ID" value="XM_065815500.1"/>
</dbReference>
<dbReference type="PROSITE" id="PS50262">
    <property type="entry name" value="G_PROTEIN_RECEP_F1_2"/>
    <property type="match status" value="1"/>
</dbReference>
<keyword evidence="6" id="KW-0675">Receptor</keyword>
<dbReference type="InterPro" id="IPR000276">
    <property type="entry name" value="GPCR_Rhodpsn"/>
</dbReference>
<accession>A0ABM4DB50</accession>
<keyword evidence="5 8" id="KW-0472">Membrane</keyword>
<gene>
    <name evidence="11 12" type="primary">LOC105844887</name>
</gene>
<evidence type="ECO:0000313" key="12">
    <source>
        <dbReference type="RefSeq" id="XP_065671573.1"/>
    </source>
</evidence>
<feature type="transmembrane region" description="Helical" evidence="8">
    <location>
        <begin position="125"/>
        <end position="147"/>
    </location>
</feature>
<dbReference type="SUPFAM" id="SSF81321">
    <property type="entry name" value="Family A G protein-coupled receptor-like"/>
    <property type="match status" value="1"/>
</dbReference>
<dbReference type="GeneID" id="105844887"/>
<dbReference type="Gene3D" id="1.20.1070.10">
    <property type="entry name" value="Rhodopsin 7-helix transmembrane proteins"/>
    <property type="match status" value="1"/>
</dbReference>
<evidence type="ECO:0000256" key="1">
    <source>
        <dbReference type="ARBA" id="ARBA00004141"/>
    </source>
</evidence>
<evidence type="ECO:0000256" key="3">
    <source>
        <dbReference type="ARBA" id="ARBA00022989"/>
    </source>
</evidence>
<proteinExistence type="predicted"/>
<protein>
    <submittedName>
        <fullName evidence="11 12">Opsin-3</fullName>
    </submittedName>
</protein>
<dbReference type="RefSeq" id="XP_065671573.1">
    <property type="nucleotide sequence ID" value="XM_065815501.1"/>
</dbReference>
<dbReference type="Proteomes" id="UP001652625">
    <property type="component" value="Chromosome 13"/>
</dbReference>
<name>A0ABM4DB50_HYDVU</name>
<evidence type="ECO:0000313" key="10">
    <source>
        <dbReference type="Proteomes" id="UP001652625"/>
    </source>
</evidence>
<evidence type="ECO:0000256" key="2">
    <source>
        <dbReference type="ARBA" id="ARBA00022692"/>
    </source>
</evidence>
<dbReference type="PANTHER" id="PTHR24240">
    <property type="entry name" value="OPSIN"/>
    <property type="match status" value="1"/>
</dbReference>
<dbReference type="InterPro" id="IPR017452">
    <property type="entry name" value="GPCR_Rhodpsn_7TM"/>
</dbReference>
<evidence type="ECO:0000256" key="4">
    <source>
        <dbReference type="ARBA" id="ARBA00023040"/>
    </source>
</evidence>
<keyword evidence="4" id="KW-0297">G-protein coupled receptor</keyword>
<organism evidence="10 11">
    <name type="scientific">Hydra vulgaris</name>
    <name type="common">Hydra</name>
    <name type="synonym">Hydra attenuata</name>
    <dbReference type="NCBI Taxonomy" id="6087"/>
    <lineage>
        <taxon>Eukaryota</taxon>
        <taxon>Metazoa</taxon>
        <taxon>Cnidaria</taxon>
        <taxon>Hydrozoa</taxon>
        <taxon>Hydroidolina</taxon>
        <taxon>Anthoathecata</taxon>
        <taxon>Aplanulata</taxon>
        <taxon>Hydridae</taxon>
        <taxon>Hydra</taxon>
    </lineage>
</organism>
<dbReference type="PRINTS" id="PR00237">
    <property type="entry name" value="GPCRRHODOPSN"/>
</dbReference>
<evidence type="ECO:0000256" key="8">
    <source>
        <dbReference type="SAM" id="Phobius"/>
    </source>
</evidence>
<keyword evidence="7" id="KW-0807">Transducer</keyword>
<comment type="subcellular location">
    <subcellularLocation>
        <location evidence="1">Membrane</location>
        <topology evidence="1">Multi-pass membrane protein</topology>
    </subcellularLocation>
</comment>